<name>A0A4Z0QID5_9BACT</name>
<dbReference type="OrthoDB" id="1433594at2"/>
<sequence>MSTTPTEHFTFETPGTHTIVHVQGAPEREPKALTYTGRIDAPSSFLKPKEGNYDPKRATATIDTDAGSITLVLDEKEHATDTITGKLEPETSLVDLGVNSATKKYDSKDLAKVVKRLGHLFPNREEHVTLMARLNNFSARVTKFTEDNLATSGNAKKSLETVVDGFDPISFKLQAPVFKGGEKQIIRVDVGVDASSNNVLLFLDSQDLYDLDASLRQELLKKEAEYFTSLGVAVLYKS</sequence>
<dbReference type="Proteomes" id="UP000298471">
    <property type="component" value="Unassembled WGS sequence"/>
</dbReference>
<dbReference type="AlphaFoldDB" id="A0A4Z0QID5"/>
<accession>A0A4Z0QID5</accession>
<evidence type="ECO:0000313" key="2">
    <source>
        <dbReference type="Proteomes" id="UP000298471"/>
    </source>
</evidence>
<dbReference type="RefSeq" id="WP_135394519.1">
    <property type="nucleotide sequence ID" value="NZ_SRMB01000001.1"/>
</dbReference>
<organism evidence="1 2">
    <name type="scientific">Hymenobacter metallicola</name>
    <dbReference type="NCBI Taxonomy" id="2563114"/>
    <lineage>
        <taxon>Bacteria</taxon>
        <taxon>Pseudomonadati</taxon>
        <taxon>Bacteroidota</taxon>
        <taxon>Cytophagia</taxon>
        <taxon>Cytophagales</taxon>
        <taxon>Hymenobacteraceae</taxon>
        <taxon>Hymenobacter</taxon>
    </lineage>
</organism>
<reference evidence="1 2" key="1">
    <citation type="submission" date="2019-04" db="EMBL/GenBank/DDBJ databases">
        <authorList>
            <person name="Feng G."/>
            <person name="Zhang J."/>
            <person name="Zhu H."/>
        </authorList>
    </citation>
    <scope>NUCLEOTIDE SEQUENCE [LARGE SCALE GENOMIC DNA]</scope>
    <source>
        <strain evidence="1 2">9PBR-1</strain>
    </source>
</reference>
<protein>
    <submittedName>
        <fullName evidence="1">Uncharacterized protein</fullName>
    </submittedName>
</protein>
<keyword evidence="2" id="KW-1185">Reference proteome</keyword>
<proteinExistence type="predicted"/>
<gene>
    <name evidence="1" type="ORF">E5K02_09960</name>
</gene>
<dbReference type="EMBL" id="SRMB01000001">
    <property type="protein sequence ID" value="TGE29760.1"/>
    <property type="molecule type" value="Genomic_DNA"/>
</dbReference>
<evidence type="ECO:0000313" key="1">
    <source>
        <dbReference type="EMBL" id="TGE29760.1"/>
    </source>
</evidence>
<comment type="caution">
    <text evidence="1">The sequence shown here is derived from an EMBL/GenBank/DDBJ whole genome shotgun (WGS) entry which is preliminary data.</text>
</comment>